<name>A0AB34TFN0_STEMA</name>
<evidence type="ECO:0000313" key="2">
    <source>
        <dbReference type="Proteomes" id="UP000037632"/>
    </source>
</evidence>
<organism evidence="1 2">
    <name type="scientific">Stenotrophomonas maltophilia</name>
    <name type="common">Pseudomonas maltophilia</name>
    <name type="synonym">Xanthomonas maltophilia</name>
    <dbReference type="NCBI Taxonomy" id="40324"/>
    <lineage>
        <taxon>Bacteria</taxon>
        <taxon>Pseudomonadati</taxon>
        <taxon>Pseudomonadota</taxon>
        <taxon>Gammaproteobacteria</taxon>
        <taxon>Lysobacterales</taxon>
        <taxon>Lysobacteraceae</taxon>
        <taxon>Stenotrophomonas</taxon>
        <taxon>Stenotrophomonas maltophilia group</taxon>
    </lineage>
</organism>
<accession>A0AB34TFN0</accession>
<proteinExistence type="predicted"/>
<dbReference type="Proteomes" id="UP000037632">
    <property type="component" value="Unassembled WGS sequence"/>
</dbReference>
<gene>
    <name evidence="1" type="ORF">VL23_00115</name>
</gene>
<evidence type="ECO:0000313" key="1">
    <source>
        <dbReference type="EMBL" id="KOO81751.1"/>
    </source>
</evidence>
<dbReference type="EMBL" id="JZIW01000001">
    <property type="protein sequence ID" value="KOO81751.1"/>
    <property type="molecule type" value="Genomic_DNA"/>
</dbReference>
<comment type="caution">
    <text evidence="1">The sequence shown here is derived from an EMBL/GenBank/DDBJ whole genome shotgun (WGS) entry which is preliminary data.</text>
</comment>
<dbReference type="AlphaFoldDB" id="A0AB34TFN0"/>
<sequence>MLHTLDQAGDLRFPFSGPCGDGVWIGTAVVQLTAIDRGPRLPVVGMVGVDVVGQPRTEHAIAHPHHQHLGGDLRLRGPFWMLDQLAAHSQRLAQPLVVVDVGEVGKAPAEILFAAEVAQIHRLLPAPVFLGRGEITRFVLRRGQHVGNLPMVGNAVVDAGTHDHLDRLVPGQAEACPTFSIAFAHPSALQFRNASVRRGKTYFSRSDSVGASPLQVS</sequence>
<reference evidence="1 2" key="1">
    <citation type="journal article" date="2015" name="Antimicrob. Agents Chemother.">
        <title>Whole-Genome Sequencing Identifies Emergence of a Quinolone Resistance Mutation in a Case of Stenotrophomonas maltophilia Bacteremia.</title>
        <authorList>
            <person name="Pak T.R."/>
            <person name="Altman D.R."/>
            <person name="Attie O."/>
            <person name="Sebra R."/>
            <person name="Hamula C.L."/>
            <person name="Lewis M."/>
            <person name="Deikus G."/>
            <person name="Newman L.C."/>
            <person name="Fang G."/>
            <person name="Hand J."/>
            <person name="Papel G."/>
            <person name="Wallach F."/>
            <person name="Schadt E.E."/>
            <person name="Huprikar S."/>
            <person name="van Bakel H."/>
            <person name="Kasarskis A."/>
            <person name="Bashir A."/>
        </authorList>
    </citation>
    <scope>NUCLEOTIDE SEQUENCE [LARGE SCALE GENOMIC DNA]</scope>
    <source>
        <strain evidence="1 2">ISMMS6</strain>
    </source>
</reference>
<protein>
    <submittedName>
        <fullName evidence="1">Uncharacterized protein</fullName>
    </submittedName>
</protein>